<dbReference type="PROSITE" id="PS51112">
    <property type="entry name" value="AMMECR1"/>
    <property type="match status" value="1"/>
</dbReference>
<evidence type="ECO:0000256" key="1">
    <source>
        <dbReference type="SAM" id="MobiDB-lite"/>
    </source>
</evidence>
<dbReference type="AlphaFoldDB" id="A0A6F9D6I8"/>
<name>A0A6F9D6I8_9ASCI</name>
<proteinExistence type="evidence at transcript level"/>
<accession>A0A6F9D6I8</accession>
<dbReference type="FunFam" id="3.30.700.20:FF:000001">
    <property type="entry name" value="AMME syndrome candidate gene 1"/>
    <property type="match status" value="1"/>
</dbReference>
<protein>
    <submittedName>
        <fullName evidence="3">Uncharacterized protein CG5902</fullName>
    </submittedName>
</protein>
<evidence type="ECO:0000313" key="3">
    <source>
        <dbReference type="EMBL" id="CAB3221460.1"/>
    </source>
</evidence>
<organism evidence="3">
    <name type="scientific">Phallusia mammillata</name>
    <dbReference type="NCBI Taxonomy" id="59560"/>
    <lineage>
        <taxon>Eukaryota</taxon>
        <taxon>Metazoa</taxon>
        <taxon>Chordata</taxon>
        <taxon>Tunicata</taxon>
        <taxon>Ascidiacea</taxon>
        <taxon>Phlebobranchia</taxon>
        <taxon>Ascidiidae</taxon>
        <taxon>Phallusia</taxon>
    </lineage>
</organism>
<gene>
    <name evidence="3" type="primary">Ammecr1l</name>
</gene>
<dbReference type="InterPro" id="IPR027485">
    <property type="entry name" value="AMMECR1_N"/>
</dbReference>
<dbReference type="InterPro" id="IPR036071">
    <property type="entry name" value="AMMECR1_dom_sf"/>
</dbReference>
<dbReference type="PANTHER" id="PTHR13016">
    <property type="entry name" value="AMMECR1 HOMOLOG"/>
    <property type="match status" value="1"/>
</dbReference>
<dbReference type="NCBIfam" id="TIGR00296">
    <property type="entry name" value="TIGR00296 family protein"/>
    <property type="match status" value="1"/>
</dbReference>
<dbReference type="Gene3D" id="3.30.700.20">
    <property type="entry name" value="Hypothetical protein ph0010, domain 1"/>
    <property type="match status" value="1"/>
</dbReference>
<feature type="domain" description="AMMECR1" evidence="2">
    <location>
        <begin position="32"/>
        <end position="226"/>
    </location>
</feature>
<dbReference type="InterPro" id="IPR002733">
    <property type="entry name" value="AMMECR1_domain"/>
</dbReference>
<feature type="region of interest" description="Disordered" evidence="1">
    <location>
        <begin position="238"/>
        <end position="261"/>
    </location>
</feature>
<dbReference type="InterPro" id="IPR023473">
    <property type="entry name" value="AMMECR1"/>
</dbReference>
<dbReference type="EMBL" id="LR782887">
    <property type="protein sequence ID" value="CAB3221460.1"/>
    <property type="molecule type" value="mRNA"/>
</dbReference>
<dbReference type="PANTHER" id="PTHR13016:SF0">
    <property type="entry name" value="AMME SYNDROME CANDIDATE GENE 1 PROTEIN"/>
    <property type="match status" value="1"/>
</dbReference>
<dbReference type="Pfam" id="PF01871">
    <property type="entry name" value="AMMECR1"/>
    <property type="match status" value="1"/>
</dbReference>
<evidence type="ECO:0000259" key="2">
    <source>
        <dbReference type="PROSITE" id="PS51112"/>
    </source>
</evidence>
<sequence>MASGCCGKKYVTGQGETNLNQRCVDKGNCTKGVQKSTIVNNEMCYFCFDVLLCHLQNSDPPKSPHFTNQSCPLFVTWKIGKDLRLRGCIGTFSPMPLHNGLREYAMISALKDSRFAPMRLEEVGKLHCSVSLLTNFEDCRDCFDWQIGVNGIRIEFRNERGHHKTATYLPEVSKEQGWNQAQTIENLLRKGGYQANITPEFLKGVHVKRYCSEKVTVAFSEYAAVRGIKKATSTAANVPCHRSLPPYPPPSVIHHRRSSREKNSGFINQLVSANSSKNRQQPHSFPKD</sequence>
<dbReference type="SUPFAM" id="SSF143447">
    <property type="entry name" value="AMMECR1-like"/>
    <property type="match status" value="1"/>
</dbReference>
<reference evidence="3" key="1">
    <citation type="submission" date="2020-04" db="EMBL/GenBank/DDBJ databases">
        <authorList>
            <person name="Neveu A P."/>
        </authorList>
    </citation>
    <scope>NUCLEOTIDE SEQUENCE</scope>
    <source>
        <tissue evidence="3">Whole embryo</tissue>
    </source>
</reference>